<dbReference type="Proteomes" id="UP000499080">
    <property type="component" value="Unassembled WGS sequence"/>
</dbReference>
<evidence type="ECO:0000313" key="2">
    <source>
        <dbReference type="Proteomes" id="UP000499080"/>
    </source>
</evidence>
<sequence>MEGLKTKRKGLRTSFTVCANGLEELLSEETSYWKTISVLKHQFQDKFHLLAACQEEISNKVLQLEDPEEAYLEDSKAAERYRDR</sequence>
<gene>
    <name evidence="1" type="ORF">AVEN_244626_1</name>
</gene>
<protein>
    <submittedName>
        <fullName evidence="1">Uncharacterized protein</fullName>
    </submittedName>
</protein>
<reference evidence="1 2" key="1">
    <citation type="journal article" date="2019" name="Sci. Rep.">
        <title>Orb-weaving spider Araneus ventricosus genome elucidates the spidroin gene catalogue.</title>
        <authorList>
            <person name="Kono N."/>
            <person name="Nakamura H."/>
            <person name="Ohtoshi R."/>
            <person name="Moran D.A.P."/>
            <person name="Shinohara A."/>
            <person name="Yoshida Y."/>
            <person name="Fujiwara M."/>
            <person name="Mori M."/>
            <person name="Tomita M."/>
            <person name="Arakawa K."/>
        </authorList>
    </citation>
    <scope>NUCLEOTIDE SEQUENCE [LARGE SCALE GENOMIC DNA]</scope>
</reference>
<name>A0A4Y2MCS3_ARAVE</name>
<evidence type="ECO:0000313" key="1">
    <source>
        <dbReference type="EMBL" id="GBN24928.1"/>
    </source>
</evidence>
<keyword evidence="2" id="KW-1185">Reference proteome</keyword>
<dbReference type="EMBL" id="BGPR01007179">
    <property type="protein sequence ID" value="GBN24928.1"/>
    <property type="molecule type" value="Genomic_DNA"/>
</dbReference>
<organism evidence="1 2">
    <name type="scientific">Araneus ventricosus</name>
    <name type="common">Orbweaver spider</name>
    <name type="synonym">Epeira ventricosa</name>
    <dbReference type="NCBI Taxonomy" id="182803"/>
    <lineage>
        <taxon>Eukaryota</taxon>
        <taxon>Metazoa</taxon>
        <taxon>Ecdysozoa</taxon>
        <taxon>Arthropoda</taxon>
        <taxon>Chelicerata</taxon>
        <taxon>Arachnida</taxon>
        <taxon>Araneae</taxon>
        <taxon>Araneomorphae</taxon>
        <taxon>Entelegynae</taxon>
        <taxon>Araneoidea</taxon>
        <taxon>Araneidae</taxon>
        <taxon>Araneus</taxon>
    </lineage>
</organism>
<dbReference type="AlphaFoldDB" id="A0A4Y2MCS3"/>
<comment type="caution">
    <text evidence="1">The sequence shown here is derived from an EMBL/GenBank/DDBJ whole genome shotgun (WGS) entry which is preliminary data.</text>
</comment>
<proteinExistence type="predicted"/>
<accession>A0A4Y2MCS3</accession>